<feature type="compositionally biased region" description="Basic residues" evidence="1">
    <location>
        <begin position="72"/>
        <end position="82"/>
    </location>
</feature>
<evidence type="ECO:0000313" key="2">
    <source>
        <dbReference type="EMBL" id="MPM51730.1"/>
    </source>
</evidence>
<feature type="compositionally biased region" description="Basic and acidic residues" evidence="1">
    <location>
        <begin position="27"/>
        <end position="39"/>
    </location>
</feature>
<proteinExistence type="predicted"/>
<dbReference type="AlphaFoldDB" id="A0A645AEZ7"/>
<name>A0A645AEZ7_9ZZZZ</name>
<organism evidence="2">
    <name type="scientific">bioreactor metagenome</name>
    <dbReference type="NCBI Taxonomy" id="1076179"/>
    <lineage>
        <taxon>unclassified sequences</taxon>
        <taxon>metagenomes</taxon>
        <taxon>ecological metagenomes</taxon>
    </lineage>
</organism>
<feature type="compositionally biased region" description="Gly residues" evidence="1">
    <location>
        <begin position="45"/>
        <end position="61"/>
    </location>
</feature>
<dbReference type="EMBL" id="VSSQ01013546">
    <property type="protein sequence ID" value="MPM51730.1"/>
    <property type="molecule type" value="Genomic_DNA"/>
</dbReference>
<reference evidence="2" key="1">
    <citation type="submission" date="2019-08" db="EMBL/GenBank/DDBJ databases">
        <authorList>
            <person name="Kucharzyk K."/>
            <person name="Murdoch R.W."/>
            <person name="Higgins S."/>
            <person name="Loffler F."/>
        </authorList>
    </citation>
    <scope>NUCLEOTIDE SEQUENCE</scope>
</reference>
<dbReference type="Pfam" id="PF17253">
    <property type="entry name" value="DUF5320"/>
    <property type="match status" value="1"/>
</dbReference>
<dbReference type="InterPro" id="IPR035205">
    <property type="entry name" value="DUF5320"/>
</dbReference>
<comment type="caution">
    <text evidence="2">The sequence shown here is derived from an EMBL/GenBank/DDBJ whole genome shotgun (WGS) entry which is preliminary data.</text>
</comment>
<evidence type="ECO:0000256" key="1">
    <source>
        <dbReference type="SAM" id="MobiDB-lite"/>
    </source>
</evidence>
<feature type="region of interest" description="Disordered" evidence="1">
    <location>
        <begin position="1"/>
        <end position="82"/>
    </location>
</feature>
<protein>
    <submittedName>
        <fullName evidence="2">Uncharacterized protein</fullName>
    </submittedName>
</protein>
<sequence>MPGRDQTGPLGKGAQTGKRRGRCSHLNGEEYKGAPEYGKRQGIGSCKGQGMDPGRGQGMAPGRGRSMNGHSANRHGIHGFGR</sequence>
<accession>A0A645AEZ7</accession>
<gene>
    <name evidence="2" type="ORF">SDC9_98481</name>
</gene>